<protein>
    <recommendedName>
        <fullName evidence="4">Lipoprotein</fullName>
    </recommendedName>
</protein>
<comment type="caution">
    <text evidence="2">The sequence shown here is derived from an EMBL/GenBank/DDBJ whole genome shotgun (WGS) entry which is preliminary data.</text>
</comment>
<feature type="chain" id="PRO_5012271534" description="Lipoprotein" evidence="1">
    <location>
        <begin position="16"/>
        <end position="104"/>
    </location>
</feature>
<dbReference type="PROSITE" id="PS51257">
    <property type="entry name" value="PROKAR_LIPOPROTEIN"/>
    <property type="match status" value="1"/>
</dbReference>
<dbReference type="OrthoDB" id="6305753at2"/>
<evidence type="ECO:0008006" key="4">
    <source>
        <dbReference type="Google" id="ProtNLM"/>
    </source>
</evidence>
<feature type="signal peptide" evidence="1">
    <location>
        <begin position="1"/>
        <end position="15"/>
    </location>
</feature>
<evidence type="ECO:0000313" key="2">
    <source>
        <dbReference type="EMBL" id="EAR08197.1"/>
    </source>
</evidence>
<dbReference type="HOGENOM" id="CLU_2301662_0_0_6"/>
<dbReference type="EMBL" id="AAOE01000024">
    <property type="protein sequence ID" value="EAR08197.1"/>
    <property type="molecule type" value="Genomic_DNA"/>
</dbReference>
<dbReference type="AlphaFoldDB" id="A4BI54"/>
<dbReference type="Proteomes" id="UP000005953">
    <property type="component" value="Unassembled WGS sequence"/>
</dbReference>
<keyword evidence="3" id="KW-1185">Reference proteome</keyword>
<dbReference type="RefSeq" id="WP_008042970.1">
    <property type="nucleotide sequence ID" value="NZ_CH724149.1"/>
</dbReference>
<organism evidence="2 3">
    <name type="scientific">Reinekea blandensis MED297</name>
    <dbReference type="NCBI Taxonomy" id="314283"/>
    <lineage>
        <taxon>Bacteria</taxon>
        <taxon>Pseudomonadati</taxon>
        <taxon>Pseudomonadota</taxon>
        <taxon>Gammaproteobacteria</taxon>
        <taxon>Oceanospirillales</taxon>
        <taxon>Saccharospirillaceae</taxon>
        <taxon>Reinekea</taxon>
    </lineage>
</organism>
<keyword evidence="1" id="KW-0732">Signal</keyword>
<gene>
    <name evidence="2" type="ORF">MED297_14700</name>
</gene>
<evidence type="ECO:0000313" key="3">
    <source>
        <dbReference type="Proteomes" id="UP000005953"/>
    </source>
</evidence>
<accession>A4BI54</accession>
<name>A4BI54_9GAMM</name>
<dbReference type="STRING" id="314283.MED297_14700"/>
<sequence>MMNLTKVLSAFAVMAAVSGCSTIEFTNGEAMSSEQYSVWHHNVAYSLYEVSPPVQPSKFCPDGWSKVTVEKDIVTAIGGSVDEAITFGAVDVWDPWAVSVTCAR</sequence>
<reference evidence="2 3" key="1">
    <citation type="submission" date="2006-02" db="EMBL/GenBank/DDBJ databases">
        <authorList>
            <person name="Pinhassi J."/>
            <person name="Pedros-Alio C."/>
            <person name="Ferriera S."/>
            <person name="Johnson J."/>
            <person name="Kravitz S."/>
            <person name="Halpern A."/>
            <person name="Remington K."/>
            <person name="Beeson K."/>
            <person name="Tran B."/>
            <person name="Rogers Y.-H."/>
            <person name="Friedman R."/>
            <person name="Venter J.C."/>
        </authorList>
    </citation>
    <scope>NUCLEOTIDE SEQUENCE [LARGE SCALE GENOMIC DNA]</scope>
    <source>
        <strain evidence="2 3">MED297</strain>
    </source>
</reference>
<evidence type="ECO:0000256" key="1">
    <source>
        <dbReference type="SAM" id="SignalP"/>
    </source>
</evidence>
<proteinExistence type="predicted"/>